<dbReference type="Proteomes" id="UP000694888">
    <property type="component" value="Unplaced"/>
</dbReference>
<comment type="similarity">
    <text evidence="10">Belongs to the glycosyltransferase 14 family.</text>
</comment>
<accession>A0ABM0JKD8</accession>
<proteinExistence type="inferred from homology"/>
<evidence type="ECO:0000256" key="10">
    <source>
        <dbReference type="ARBA" id="ARBA00038150"/>
    </source>
</evidence>
<protein>
    <submittedName>
        <fullName evidence="13">N-acetyllactosaminide beta-1,6-N-acetylglucosaminyl-transferase</fullName>
    </submittedName>
</protein>
<dbReference type="GeneID" id="101861433"/>
<dbReference type="PANTHER" id="PTHR19297:SF185">
    <property type="entry name" value="BETA-1,3-GALACTOSYL-O-GLYCOSYL-GLYCOPROTEIN BETA-1,6-N-ACETYLGLUCOSAMINYLTRANSFERASE 3"/>
    <property type="match status" value="1"/>
</dbReference>
<evidence type="ECO:0000256" key="7">
    <source>
        <dbReference type="ARBA" id="ARBA00022989"/>
    </source>
</evidence>
<evidence type="ECO:0000256" key="6">
    <source>
        <dbReference type="ARBA" id="ARBA00022968"/>
    </source>
</evidence>
<evidence type="ECO:0000256" key="3">
    <source>
        <dbReference type="ARBA" id="ARBA00022676"/>
    </source>
</evidence>
<feature type="signal peptide" evidence="11">
    <location>
        <begin position="1"/>
        <end position="22"/>
    </location>
</feature>
<dbReference type="Pfam" id="PF02485">
    <property type="entry name" value="Branch"/>
    <property type="match status" value="1"/>
</dbReference>
<keyword evidence="3" id="KW-0328">Glycosyltransferase</keyword>
<evidence type="ECO:0000256" key="4">
    <source>
        <dbReference type="ARBA" id="ARBA00022679"/>
    </source>
</evidence>
<keyword evidence="8" id="KW-0472">Membrane</keyword>
<feature type="chain" id="PRO_5046020282" evidence="11">
    <location>
        <begin position="23"/>
        <end position="471"/>
    </location>
</feature>
<evidence type="ECO:0000256" key="5">
    <source>
        <dbReference type="ARBA" id="ARBA00022692"/>
    </source>
</evidence>
<keyword evidence="12" id="KW-1185">Reference proteome</keyword>
<keyword evidence="5" id="KW-0812">Transmembrane</keyword>
<evidence type="ECO:0000256" key="2">
    <source>
        <dbReference type="ARBA" id="ARBA00004922"/>
    </source>
</evidence>
<comment type="pathway">
    <text evidence="2">Protein modification; protein glycosylation.</text>
</comment>
<organism evidence="12 13">
    <name type="scientific">Aplysia californica</name>
    <name type="common">California sea hare</name>
    <dbReference type="NCBI Taxonomy" id="6500"/>
    <lineage>
        <taxon>Eukaryota</taxon>
        <taxon>Metazoa</taxon>
        <taxon>Spiralia</taxon>
        <taxon>Lophotrochozoa</taxon>
        <taxon>Mollusca</taxon>
        <taxon>Gastropoda</taxon>
        <taxon>Heterobranchia</taxon>
        <taxon>Euthyneura</taxon>
        <taxon>Tectipleura</taxon>
        <taxon>Aplysiida</taxon>
        <taxon>Aplysioidea</taxon>
        <taxon>Aplysiidae</taxon>
        <taxon>Aplysia</taxon>
    </lineage>
</organism>
<keyword evidence="7" id="KW-1133">Transmembrane helix</keyword>
<evidence type="ECO:0000256" key="11">
    <source>
        <dbReference type="SAM" id="SignalP"/>
    </source>
</evidence>
<evidence type="ECO:0000256" key="8">
    <source>
        <dbReference type="ARBA" id="ARBA00023136"/>
    </source>
</evidence>
<keyword evidence="4" id="KW-0808">Transferase</keyword>
<name>A0ABM0JKD8_APLCA</name>
<gene>
    <name evidence="13" type="primary">LOC101861433</name>
</gene>
<dbReference type="InterPro" id="IPR003406">
    <property type="entry name" value="Glyco_trans_14"/>
</dbReference>
<evidence type="ECO:0000256" key="9">
    <source>
        <dbReference type="ARBA" id="ARBA00023180"/>
    </source>
</evidence>
<evidence type="ECO:0000256" key="1">
    <source>
        <dbReference type="ARBA" id="ARBA00004606"/>
    </source>
</evidence>
<dbReference type="RefSeq" id="XP_005095771.1">
    <property type="nucleotide sequence ID" value="XM_005095714.3"/>
</dbReference>
<reference evidence="13" key="1">
    <citation type="submission" date="2025-08" db="UniProtKB">
        <authorList>
            <consortium name="RefSeq"/>
        </authorList>
    </citation>
    <scope>IDENTIFICATION</scope>
</reference>
<evidence type="ECO:0000313" key="13">
    <source>
        <dbReference type="RefSeq" id="XP_005095771.1"/>
    </source>
</evidence>
<sequence>MKCLRTCTLLLVCLCTFGLVLQTTFKPQLFTTHGIHRSLTINTYTDLADNENRTGALDHLRPSQKPTKVPAGHPSDWRVNELVASRLEQISNMHRERRVDCAAVIRNNKTAMAEAISVAKNLADTRDKNFNINIHLMNQTQNCSHFLKEYGFITDVLSKEEEEFPIAYSLVAYTDTETALRLLRSIYRVQNVYCIHVDISATSRTMGALTSVVSCLPNAFISSRRVNVQWGHFTVLEAELICLQDLWRHKKWKYFINLTGQEFPLKNNFELVKILKSYKGANDVHGTIKYRRLNRWNFQELPHNLTGIKGWVHVSLSRPFVDFTLHDPRSQDLLDFLKGTWIPDESFFSTLNHNTQLGIPGSFVGLNETEQRVGEKPTFNRYKMWGRNPCAKNTVRDICILSTGDLPRMVASDFLFANKFFLNEDRVVIGCLEERLMNKTRDYYMGRLQFNTSVYENSVIVKNRIRDETGG</sequence>
<evidence type="ECO:0000313" key="12">
    <source>
        <dbReference type="Proteomes" id="UP000694888"/>
    </source>
</evidence>
<keyword evidence="6" id="KW-0735">Signal-anchor</keyword>
<comment type="subcellular location">
    <subcellularLocation>
        <location evidence="1">Membrane</location>
        <topology evidence="1">Single-pass type II membrane protein</topology>
    </subcellularLocation>
</comment>
<dbReference type="PANTHER" id="PTHR19297">
    <property type="entry name" value="GLYCOSYLTRANSFERASE 14 FAMILY MEMBER"/>
    <property type="match status" value="1"/>
</dbReference>
<keyword evidence="9" id="KW-0325">Glycoprotein</keyword>
<keyword evidence="11" id="KW-0732">Signal</keyword>